<dbReference type="Pfam" id="PF04376">
    <property type="entry name" value="ATE_N"/>
    <property type="match status" value="1"/>
</dbReference>
<feature type="coiled-coil region" evidence="5">
    <location>
        <begin position="167"/>
        <end position="194"/>
    </location>
</feature>
<evidence type="ECO:0000313" key="9">
    <source>
        <dbReference type="EMBL" id="EAS04432.2"/>
    </source>
</evidence>
<dbReference type="STRING" id="312017.I7LXD7"/>
<feature type="domain" description="N-end rule aminoacyl transferase C-terminal" evidence="8">
    <location>
        <begin position="542"/>
        <end position="681"/>
    </location>
</feature>
<evidence type="ECO:0000256" key="6">
    <source>
        <dbReference type="SAM" id="MobiDB-lite"/>
    </source>
</evidence>
<accession>I7LXD7</accession>
<dbReference type="InterPro" id="IPR016181">
    <property type="entry name" value="Acyl_CoA_acyltransferase"/>
</dbReference>
<dbReference type="AlphaFoldDB" id="I7LXD7"/>
<feature type="compositionally biased region" description="Polar residues" evidence="6">
    <location>
        <begin position="7"/>
        <end position="51"/>
    </location>
</feature>
<dbReference type="GeneID" id="7840616"/>
<dbReference type="PANTHER" id="PTHR21367">
    <property type="entry name" value="ARGININE-TRNA-PROTEIN TRANSFERASE 1"/>
    <property type="match status" value="1"/>
</dbReference>
<dbReference type="SUPFAM" id="SSF55729">
    <property type="entry name" value="Acyl-CoA N-acyltransferases (Nat)"/>
    <property type="match status" value="1"/>
</dbReference>
<dbReference type="OrthoDB" id="293785at2759"/>
<dbReference type="RefSeq" id="XP_001024677.2">
    <property type="nucleotide sequence ID" value="XM_001024677.2"/>
</dbReference>
<evidence type="ECO:0000256" key="3">
    <source>
        <dbReference type="ARBA" id="ARBA00022679"/>
    </source>
</evidence>
<dbReference type="InterPro" id="IPR007471">
    <property type="entry name" value="N-end_Aminoacyl_Trfase_N"/>
</dbReference>
<keyword evidence="10" id="KW-1185">Reference proteome</keyword>
<dbReference type="Pfam" id="PF04377">
    <property type="entry name" value="ATE_C"/>
    <property type="match status" value="1"/>
</dbReference>
<dbReference type="KEGG" id="tet:TTHERM_00616070"/>
<dbReference type="GO" id="GO:0004057">
    <property type="term" value="F:arginyl-tRNA--protein transferase activity"/>
    <property type="evidence" value="ECO:0007669"/>
    <property type="project" value="UniProtKB-EC"/>
</dbReference>
<evidence type="ECO:0000256" key="1">
    <source>
        <dbReference type="ARBA" id="ARBA00009991"/>
    </source>
</evidence>
<evidence type="ECO:0000313" key="10">
    <source>
        <dbReference type="Proteomes" id="UP000009168"/>
    </source>
</evidence>
<evidence type="ECO:0000259" key="8">
    <source>
        <dbReference type="Pfam" id="PF04377"/>
    </source>
</evidence>
<gene>
    <name evidence="9" type="ORF">TTHERM_00616070</name>
</gene>
<proteinExistence type="inferred from homology"/>
<name>I7LXD7_TETTS</name>
<organism evidence="9 10">
    <name type="scientific">Tetrahymena thermophila (strain SB210)</name>
    <dbReference type="NCBI Taxonomy" id="312017"/>
    <lineage>
        <taxon>Eukaryota</taxon>
        <taxon>Sar</taxon>
        <taxon>Alveolata</taxon>
        <taxon>Ciliophora</taxon>
        <taxon>Intramacronucleata</taxon>
        <taxon>Oligohymenophorea</taxon>
        <taxon>Hymenostomatida</taxon>
        <taxon>Tetrahymenina</taxon>
        <taxon>Tetrahymenidae</taxon>
        <taxon>Tetrahymena</taxon>
    </lineage>
</organism>
<dbReference type="InParanoid" id="I7LXD7"/>
<comment type="similarity">
    <text evidence="1">Belongs to the R-transferase family.</text>
</comment>
<dbReference type="EC" id="2.3.2.8" evidence="2"/>
<dbReference type="InterPro" id="IPR030700">
    <property type="entry name" value="N-end_Aminoacyl_Trfase"/>
</dbReference>
<feature type="compositionally biased region" description="Low complexity" evidence="6">
    <location>
        <begin position="238"/>
        <end position="270"/>
    </location>
</feature>
<reference evidence="10" key="1">
    <citation type="journal article" date="2006" name="PLoS Biol.">
        <title>Macronuclear genome sequence of the ciliate Tetrahymena thermophila, a model eukaryote.</title>
        <authorList>
            <person name="Eisen J.A."/>
            <person name="Coyne R.S."/>
            <person name="Wu M."/>
            <person name="Wu D."/>
            <person name="Thiagarajan M."/>
            <person name="Wortman J.R."/>
            <person name="Badger J.H."/>
            <person name="Ren Q."/>
            <person name="Amedeo P."/>
            <person name="Jones K.M."/>
            <person name="Tallon L.J."/>
            <person name="Delcher A.L."/>
            <person name="Salzberg S.L."/>
            <person name="Silva J.C."/>
            <person name="Haas B.J."/>
            <person name="Majoros W.H."/>
            <person name="Farzad M."/>
            <person name="Carlton J.M."/>
            <person name="Smith R.K. Jr."/>
            <person name="Garg J."/>
            <person name="Pearlman R.E."/>
            <person name="Karrer K.M."/>
            <person name="Sun L."/>
            <person name="Manning G."/>
            <person name="Elde N.C."/>
            <person name="Turkewitz A.P."/>
            <person name="Asai D.J."/>
            <person name="Wilkes D.E."/>
            <person name="Wang Y."/>
            <person name="Cai H."/>
            <person name="Collins K."/>
            <person name="Stewart B.A."/>
            <person name="Lee S.R."/>
            <person name="Wilamowska K."/>
            <person name="Weinberg Z."/>
            <person name="Ruzzo W.L."/>
            <person name="Wloga D."/>
            <person name="Gaertig J."/>
            <person name="Frankel J."/>
            <person name="Tsao C.-C."/>
            <person name="Gorovsky M.A."/>
            <person name="Keeling P.J."/>
            <person name="Waller R.F."/>
            <person name="Patron N.J."/>
            <person name="Cherry J.M."/>
            <person name="Stover N.A."/>
            <person name="Krieger C.J."/>
            <person name="del Toro C."/>
            <person name="Ryder H.F."/>
            <person name="Williamson S.C."/>
            <person name="Barbeau R.A."/>
            <person name="Hamilton E.P."/>
            <person name="Orias E."/>
        </authorList>
    </citation>
    <scope>NUCLEOTIDE SEQUENCE [LARGE SCALE GENOMIC DNA]</scope>
    <source>
        <strain evidence="10">SB210</strain>
    </source>
</reference>
<keyword evidence="5" id="KW-0175">Coiled coil</keyword>
<dbReference type="Proteomes" id="UP000009168">
    <property type="component" value="Unassembled WGS sequence"/>
</dbReference>
<dbReference type="eggNOG" id="KOG1193">
    <property type="taxonomic scope" value="Eukaryota"/>
</dbReference>
<dbReference type="PANTHER" id="PTHR21367:SF1">
    <property type="entry name" value="ARGINYL-TRNA--PROTEIN TRANSFERASE 1"/>
    <property type="match status" value="1"/>
</dbReference>
<feature type="domain" description="N-end aminoacyl transferase N-terminal" evidence="7">
    <location>
        <begin position="96"/>
        <end position="165"/>
    </location>
</feature>
<feature type="compositionally biased region" description="Acidic residues" evidence="6">
    <location>
        <begin position="214"/>
        <end position="229"/>
    </location>
</feature>
<dbReference type="GO" id="GO:0005737">
    <property type="term" value="C:cytoplasm"/>
    <property type="evidence" value="ECO:0007669"/>
    <property type="project" value="TreeGrafter"/>
</dbReference>
<evidence type="ECO:0000256" key="5">
    <source>
        <dbReference type="SAM" id="Coils"/>
    </source>
</evidence>
<protein>
    <recommendedName>
        <fullName evidence="2">arginyltransferase</fullName>
        <ecNumber evidence="2">2.3.2.8</ecNumber>
    </recommendedName>
</protein>
<sequence>MKKKNSRQNSLQINSRSRIMSHKSFTSSSTPGGNLNQNGQIDKLQTQNSAEFASRSPSEKKQKQNSINANASASLSQENQFSLININQVHTYTVGRCGYCQDTKWMTSGFDCAQMSLKNYQLLMDRGWRRCGTYYYKPHVDQCCCRTFSIRLDAAEYKLGSSQKKVLRKFERMLNKQDEKVDIYKKQLGEVNQENQIDQQIQQSSNLLNMYGEYDIDDDDDDEDDEEDEVHLQNPHRSSSSTASLAQQAHQFQATSQNNTKNSLNSNSSSLIRDPCNLTQSSSLNLSSSTNENQLQQVKVQKSQSTLNQKEQQKGDGKFESLLISTDQRGGQQNDLSCMDQEIMNEIKERSWAVLRLCLNNIKNNLHQFLDALGIPLNEKTKNLILDDRIMEQSRLYQNRNMIKHGTHSTNFLITFYRLNQNAWGDIFTTKEKFFAKSFTYFETAFDCANQELVKKNIKFKLRTCGEINVHYTKRSFLKRVSEFNILKNNNKKSMLRGNISSTNNLAPQNQIAKKKKDPSLIIPARRKNFYRIIVKAEFDDESFELYKRYNKIIHNNMKTSKESYKNFLCLNGLRSSSIENGKGKQLHFGCYHFKYYLDDVLIAVSVVDILPDGLSNVYYFYEPDLKKYSLGVIGNLRDIEYIKEYNFYFPNFRYYYLGYYIHNNSKMSYKASYKPFQLLCPITYRWVVFDKVTQDSIHEGESPILSREKIIEDMDFSGADIEKYVQQKVKLYISGRYIKINQIKQSFMTYFQYLLSKLVTLLGRQLSESLVFGQQ</sequence>
<evidence type="ECO:0000256" key="2">
    <source>
        <dbReference type="ARBA" id="ARBA00012025"/>
    </source>
</evidence>
<evidence type="ECO:0000259" key="7">
    <source>
        <dbReference type="Pfam" id="PF04376"/>
    </source>
</evidence>
<feature type="compositionally biased region" description="Low complexity" evidence="6">
    <location>
        <begin position="277"/>
        <end position="307"/>
    </location>
</feature>
<keyword evidence="3 9" id="KW-0808">Transferase</keyword>
<dbReference type="EMBL" id="GG662448">
    <property type="protein sequence ID" value="EAS04432.2"/>
    <property type="molecule type" value="Genomic_DNA"/>
</dbReference>
<feature type="region of interest" description="Disordered" evidence="6">
    <location>
        <begin position="1"/>
        <end position="69"/>
    </location>
</feature>
<dbReference type="InterPro" id="IPR007472">
    <property type="entry name" value="N-end_Aminoacyl_Trfase_C"/>
</dbReference>
<feature type="region of interest" description="Disordered" evidence="6">
    <location>
        <begin position="212"/>
        <end position="317"/>
    </location>
</feature>
<keyword evidence="4" id="KW-0012">Acyltransferase</keyword>
<evidence type="ECO:0000256" key="4">
    <source>
        <dbReference type="ARBA" id="ARBA00023315"/>
    </source>
</evidence>